<protein>
    <submittedName>
        <fullName evidence="2">Nuclear transport factor 2 family protein</fullName>
    </submittedName>
</protein>
<evidence type="ECO:0000313" key="2">
    <source>
        <dbReference type="EMBL" id="MCQ6957355.1"/>
    </source>
</evidence>
<gene>
    <name evidence="2" type="ORF">NPE20_05285</name>
</gene>
<dbReference type="PROSITE" id="PS51257">
    <property type="entry name" value="PROKAR_LIPOPROTEIN"/>
    <property type="match status" value="1"/>
</dbReference>
<keyword evidence="3" id="KW-1185">Reference proteome</keyword>
<evidence type="ECO:0000313" key="3">
    <source>
        <dbReference type="Proteomes" id="UP001204376"/>
    </source>
</evidence>
<organism evidence="2 3">
    <name type="scientific">Mucilaginibacter aquariorum</name>
    <dbReference type="NCBI Taxonomy" id="2967225"/>
    <lineage>
        <taxon>Bacteria</taxon>
        <taxon>Pseudomonadati</taxon>
        <taxon>Bacteroidota</taxon>
        <taxon>Sphingobacteriia</taxon>
        <taxon>Sphingobacteriales</taxon>
        <taxon>Sphingobacteriaceae</taxon>
        <taxon>Mucilaginibacter</taxon>
    </lineage>
</organism>
<dbReference type="EMBL" id="JANHOH010000001">
    <property type="protein sequence ID" value="MCQ6957355.1"/>
    <property type="molecule type" value="Genomic_DNA"/>
</dbReference>
<reference evidence="2 3" key="1">
    <citation type="submission" date="2022-07" db="EMBL/GenBank/DDBJ databases">
        <title>Mucilaginibacter sp. JC4.</title>
        <authorList>
            <person name="Le V."/>
            <person name="Ko S.-R."/>
            <person name="Ahn C.-Y."/>
            <person name="Oh H.-M."/>
        </authorList>
    </citation>
    <scope>NUCLEOTIDE SEQUENCE [LARGE SCALE GENOMIC DNA]</scope>
    <source>
        <strain evidence="2 3">JC4</strain>
    </source>
</reference>
<dbReference type="RefSeq" id="WP_256537561.1">
    <property type="nucleotide sequence ID" value="NZ_JANHOH010000001.1"/>
</dbReference>
<proteinExistence type="predicted"/>
<dbReference type="InterPro" id="IPR037401">
    <property type="entry name" value="SnoaL-like"/>
</dbReference>
<dbReference type="Proteomes" id="UP001204376">
    <property type="component" value="Unassembled WGS sequence"/>
</dbReference>
<name>A0ABT1SYD1_9SPHI</name>
<dbReference type="Pfam" id="PF12680">
    <property type="entry name" value="SnoaL_2"/>
    <property type="match status" value="1"/>
</dbReference>
<feature type="domain" description="SnoaL-like" evidence="1">
    <location>
        <begin position="41"/>
        <end position="144"/>
    </location>
</feature>
<comment type="caution">
    <text evidence="2">The sequence shown here is derived from an EMBL/GenBank/DDBJ whole genome shotgun (WGS) entry which is preliminary data.</text>
</comment>
<dbReference type="SUPFAM" id="SSF54427">
    <property type="entry name" value="NTF2-like"/>
    <property type="match status" value="1"/>
</dbReference>
<dbReference type="Gene3D" id="3.10.450.50">
    <property type="match status" value="1"/>
</dbReference>
<dbReference type="InterPro" id="IPR032710">
    <property type="entry name" value="NTF2-like_dom_sf"/>
</dbReference>
<accession>A0ABT1SYD1</accession>
<sequence length="157" mass="17809">MTITRHPILFGLFAAILFVACNNKPETPAISQTDASKQLIDEHFRYLNDHDLKSLIGQYADKAKITTTDWDGESFGPQGADQIFHQLFYVSPDARYLVDNMINTDSTVVVEYDVVGLKEKAGSPVRYDIRNCSVFKIKNNKITAEATYSNSRLYHNR</sequence>
<evidence type="ECO:0000259" key="1">
    <source>
        <dbReference type="Pfam" id="PF12680"/>
    </source>
</evidence>